<feature type="compositionally biased region" description="Polar residues" evidence="1">
    <location>
        <begin position="85"/>
        <end position="100"/>
    </location>
</feature>
<proteinExistence type="predicted"/>
<evidence type="ECO:0000313" key="3">
    <source>
        <dbReference type="RefSeq" id="XP_027769573.1"/>
    </source>
</evidence>
<evidence type="ECO:0000256" key="1">
    <source>
        <dbReference type="SAM" id="MobiDB-lite"/>
    </source>
</evidence>
<gene>
    <name evidence="3" type="primary">LOC114075282</name>
</gene>
<dbReference type="Proteomes" id="UP000694930">
    <property type="component" value="Chromosome 12"/>
</dbReference>
<accession>A0ABM1V1F5</accession>
<dbReference type="RefSeq" id="XP_027769573.1">
    <property type="nucleotide sequence ID" value="XM_027913772.1"/>
</dbReference>
<protein>
    <submittedName>
        <fullName evidence="3">Uncharacterized protein LOC114075282</fullName>
    </submittedName>
</protein>
<reference evidence="3" key="2">
    <citation type="submission" date="2025-08" db="UniProtKB">
        <authorList>
            <consortium name="RefSeq"/>
        </authorList>
    </citation>
    <scope>IDENTIFICATION</scope>
</reference>
<feature type="compositionally biased region" description="Basic and acidic residues" evidence="1">
    <location>
        <begin position="8"/>
        <end position="31"/>
    </location>
</feature>
<reference evidence="2" key="1">
    <citation type="journal article" date="2014" name="Nat. Genet.">
        <title>The genome of the stress-tolerant wild tomato species Solanum pennellii.</title>
        <authorList>
            <person name="Bolger A."/>
            <person name="Scossa F."/>
            <person name="Bolger M.E."/>
            <person name="Lanz C."/>
            <person name="Maumus F."/>
            <person name="Tohge T."/>
            <person name="Quesneville H."/>
            <person name="Alseekh S."/>
            <person name="Sorensen I."/>
            <person name="Lichtenstein G."/>
            <person name="Fich E.A."/>
            <person name="Conte M."/>
            <person name="Keller H."/>
            <person name="Schneeberger K."/>
            <person name="Schwacke R."/>
            <person name="Ofner I."/>
            <person name="Vrebalov J."/>
            <person name="Xu Y."/>
            <person name="Osorio S."/>
            <person name="Aflitos S.A."/>
            <person name="Schijlen E."/>
            <person name="Jimenez-Gomez J.M."/>
            <person name="Ryngajllo M."/>
            <person name="Kimura S."/>
            <person name="Kumar R."/>
            <person name="Koenig D."/>
            <person name="Headland L.R."/>
            <person name="Maloof J.N."/>
            <person name="Sinha N."/>
            <person name="van Ham R.C."/>
            <person name="Lankhorst R.K."/>
            <person name="Mao L."/>
            <person name="Vogel A."/>
            <person name="Arsova B."/>
            <person name="Panstruga R."/>
            <person name="Fei Z."/>
            <person name="Rose J.K."/>
            <person name="Zamir D."/>
            <person name="Carrari F."/>
            <person name="Giovannoni J.J."/>
            <person name="Weigel D."/>
            <person name="Usadel B."/>
            <person name="Fernie A.R."/>
        </authorList>
    </citation>
    <scope>NUCLEOTIDE SEQUENCE [LARGE SCALE GENOMIC DNA]</scope>
    <source>
        <strain evidence="2">cv. LA0716</strain>
    </source>
</reference>
<organism evidence="2 3">
    <name type="scientific">Solanum pennellii</name>
    <name type="common">Tomato</name>
    <name type="synonym">Lycopersicon pennellii</name>
    <dbReference type="NCBI Taxonomy" id="28526"/>
    <lineage>
        <taxon>Eukaryota</taxon>
        <taxon>Viridiplantae</taxon>
        <taxon>Streptophyta</taxon>
        <taxon>Embryophyta</taxon>
        <taxon>Tracheophyta</taxon>
        <taxon>Spermatophyta</taxon>
        <taxon>Magnoliopsida</taxon>
        <taxon>eudicotyledons</taxon>
        <taxon>Gunneridae</taxon>
        <taxon>Pentapetalae</taxon>
        <taxon>asterids</taxon>
        <taxon>lamiids</taxon>
        <taxon>Solanales</taxon>
        <taxon>Solanaceae</taxon>
        <taxon>Solanoideae</taxon>
        <taxon>Solaneae</taxon>
        <taxon>Solanum</taxon>
        <taxon>Solanum subgen. Lycopersicon</taxon>
    </lineage>
</organism>
<feature type="region of interest" description="Disordered" evidence="1">
    <location>
        <begin position="1"/>
        <end position="100"/>
    </location>
</feature>
<keyword evidence="2" id="KW-1185">Reference proteome</keyword>
<name>A0ABM1V1F5_SOLPN</name>
<dbReference type="GeneID" id="114075282"/>
<sequence length="199" mass="22613">MKQKTSKSSKDRYWTRQRVEPSRAEIVEVRSVDSPSRSLTIKSDKVNADGHLLGSQRERPQVSEDSTTISRPKAKSISNIDKEQNSSSTSRGQTMKQLTPNSNELSRVLPKINGYMSVFVAKGVLFNHKRKYISGLWEEICGKLSRTSLNKISSYKDDIYEIFKEMSEMNFLDISPLKCLVDSLFDHAISYAKEHSQGT</sequence>
<evidence type="ECO:0000313" key="2">
    <source>
        <dbReference type="Proteomes" id="UP000694930"/>
    </source>
</evidence>